<dbReference type="EMBL" id="MT141450">
    <property type="protein sequence ID" value="QJA61709.1"/>
    <property type="molecule type" value="Genomic_DNA"/>
</dbReference>
<protein>
    <submittedName>
        <fullName evidence="1">Uncharacterized protein</fullName>
    </submittedName>
</protein>
<reference evidence="1" key="1">
    <citation type="submission" date="2020-03" db="EMBL/GenBank/DDBJ databases">
        <title>The deep terrestrial virosphere.</title>
        <authorList>
            <person name="Holmfeldt K."/>
            <person name="Nilsson E."/>
            <person name="Simone D."/>
            <person name="Lopez-Fernandez M."/>
            <person name="Wu X."/>
            <person name="de Brujin I."/>
            <person name="Lundin D."/>
            <person name="Andersson A."/>
            <person name="Bertilsson S."/>
            <person name="Dopson M."/>
        </authorList>
    </citation>
    <scope>NUCLEOTIDE SEQUENCE</scope>
    <source>
        <strain evidence="1">MM415B00897</strain>
    </source>
</reference>
<proteinExistence type="predicted"/>
<dbReference type="AlphaFoldDB" id="A0A6M3IVJ6"/>
<gene>
    <name evidence="1" type="ORF">MM415B00897_0020</name>
</gene>
<evidence type="ECO:0000313" key="1">
    <source>
        <dbReference type="EMBL" id="QJA61709.1"/>
    </source>
</evidence>
<organism evidence="1">
    <name type="scientific">viral metagenome</name>
    <dbReference type="NCBI Taxonomy" id="1070528"/>
    <lineage>
        <taxon>unclassified sequences</taxon>
        <taxon>metagenomes</taxon>
        <taxon>organismal metagenomes</taxon>
    </lineage>
</organism>
<accession>A0A6M3IVJ6</accession>
<sequence length="112" mass="12573">MVQYQAGSSATHQAYEQKTSHAALYNANHGDSVERGRSRSLLNGGLKVADRNPVPYVFKELSEDRISKLPFPFDQIVARQKTKLYGKIHLIFEKGVCVRVIVEESIVPTVED</sequence>
<name>A0A6M3IVJ6_9ZZZZ</name>